<keyword evidence="1" id="KW-0677">Repeat</keyword>
<dbReference type="GO" id="GO:0005737">
    <property type="term" value="C:cytoplasm"/>
    <property type="evidence" value="ECO:0007669"/>
    <property type="project" value="TreeGrafter"/>
</dbReference>
<protein>
    <recommendedName>
        <fullName evidence="3">PUM-HD domain-containing protein</fullName>
    </recommendedName>
</protein>
<dbReference type="SUPFAM" id="SSF48371">
    <property type="entry name" value="ARM repeat"/>
    <property type="match status" value="1"/>
</dbReference>
<dbReference type="AlphaFoldDB" id="A0A6U9PH18"/>
<sequence length="453" mass="46202">MCGSSIYVKNTFICAVEDGLDSPPSAGRQRARTEGHALAGARHVLHLEPLEEEPWTESAIESTWGSAAESAAGSVAQSATALEADGAAAGAEPSLAADIAGVLTLEALEDLAAGGARAEAAAAAVCEAAGRLSFDVSGGHAVQLALERAGPAQAARALAGLRGAIVAAARSRCASAVFEKAIHVAGQAAAECVTTELLGHGRATALNPGGCCVVRALLEHAAGQPWVVELTDELMTGDRAALCCHKHGHVVAQAVLSNGLARQRAALAATLRGDPVRFGKHRFATLVLQHALLQGAPTECRSLAQGLMANSGAVASLACHCFGVDVVRALLQVPGASKLALEYVRRSQHKLRKDLFGAELLRELGLQGALGSKECGGQGRQPRPQAFAATPPFPPALFAIPQGCVAIPQRQPCPQVPDAIVLGPARLPGVAAGPMGQRCLEHRGLPMGAIGGA</sequence>
<evidence type="ECO:0008006" key="3">
    <source>
        <dbReference type="Google" id="ProtNLM"/>
    </source>
</evidence>
<dbReference type="Gene3D" id="1.25.10.10">
    <property type="entry name" value="Leucine-rich Repeat Variant"/>
    <property type="match status" value="1"/>
</dbReference>
<accession>A0A6U9PH18</accession>
<dbReference type="Pfam" id="PF00806">
    <property type="entry name" value="PUF"/>
    <property type="match status" value="2"/>
</dbReference>
<name>A0A6U9PH18_9DINO</name>
<gene>
    <name evidence="2" type="ORF">BRAN1462_LOCUS9872</name>
</gene>
<organism evidence="2">
    <name type="scientific">Zooxanthella nutricula</name>
    <dbReference type="NCBI Taxonomy" id="1333877"/>
    <lineage>
        <taxon>Eukaryota</taxon>
        <taxon>Sar</taxon>
        <taxon>Alveolata</taxon>
        <taxon>Dinophyceae</taxon>
        <taxon>Peridiniales</taxon>
        <taxon>Peridiniales incertae sedis</taxon>
        <taxon>Zooxanthella</taxon>
    </lineage>
</organism>
<dbReference type="GO" id="GO:0003729">
    <property type="term" value="F:mRNA binding"/>
    <property type="evidence" value="ECO:0007669"/>
    <property type="project" value="TreeGrafter"/>
</dbReference>
<dbReference type="PANTHER" id="PTHR12537">
    <property type="entry name" value="RNA BINDING PROTEIN PUMILIO-RELATED"/>
    <property type="match status" value="1"/>
</dbReference>
<dbReference type="GO" id="GO:0010608">
    <property type="term" value="P:post-transcriptional regulation of gene expression"/>
    <property type="evidence" value="ECO:0007669"/>
    <property type="project" value="TreeGrafter"/>
</dbReference>
<dbReference type="InterPro" id="IPR016024">
    <property type="entry name" value="ARM-type_fold"/>
</dbReference>
<dbReference type="EMBL" id="HBGW01015527">
    <property type="protein sequence ID" value="CAD9522473.1"/>
    <property type="molecule type" value="Transcribed_RNA"/>
</dbReference>
<evidence type="ECO:0000256" key="1">
    <source>
        <dbReference type="ARBA" id="ARBA00022737"/>
    </source>
</evidence>
<reference evidence="2" key="1">
    <citation type="submission" date="2021-01" db="EMBL/GenBank/DDBJ databases">
        <authorList>
            <person name="Corre E."/>
            <person name="Pelletier E."/>
            <person name="Niang G."/>
            <person name="Scheremetjew M."/>
            <person name="Finn R."/>
            <person name="Kale V."/>
            <person name="Holt S."/>
            <person name="Cochrane G."/>
            <person name="Meng A."/>
            <person name="Brown T."/>
            <person name="Cohen L."/>
        </authorList>
    </citation>
    <scope>NUCLEOTIDE SEQUENCE</scope>
    <source>
        <strain evidence="2">RCC3387</strain>
    </source>
</reference>
<proteinExistence type="predicted"/>
<dbReference type="InterPro" id="IPR001313">
    <property type="entry name" value="Pumilio_RNA-bd_rpt"/>
</dbReference>
<dbReference type="PANTHER" id="PTHR12537:SF12">
    <property type="entry name" value="MATERNAL PROTEIN PUMILIO"/>
    <property type="match status" value="1"/>
</dbReference>
<dbReference type="InterPro" id="IPR011989">
    <property type="entry name" value="ARM-like"/>
</dbReference>
<evidence type="ECO:0000313" key="2">
    <source>
        <dbReference type="EMBL" id="CAD9522473.1"/>
    </source>
</evidence>